<proteinExistence type="inferred from homology"/>
<evidence type="ECO:0000313" key="21">
    <source>
        <dbReference type="EMBL" id="MXQ72719.1"/>
    </source>
</evidence>
<evidence type="ECO:0000256" key="15">
    <source>
        <dbReference type="ARBA" id="ARBA00034000"/>
    </source>
</evidence>
<dbReference type="AlphaFoldDB" id="A0A6N8U841"/>
<dbReference type="GO" id="GO:0009252">
    <property type="term" value="P:peptidoglycan biosynthetic process"/>
    <property type="evidence" value="ECO:0007669"/>
    <property type="project" value="UniProtKB-UniPathway"/>
</dbReference>
<dbReference type="RefSeq" id="WP_160624202.1">
    <property type="nucleotide sequence ID" value="NZ_WUUQ01000001.1"/>
</dbReference>
<keyword evidence="8" id="KW-0808">Transferase</keyword>
<evidence type="ECO:0000256" key="16">
    <source>
        <dbReference type="ARBA" id="ARBA00049902"/>
    </source>
</evidence>
<dbReference type="EMBL" id="WUUQ01000001">
    <property type="protein sequence ID" value="MXQ72719.1"/>
    <property type="molecule type" value="Genomic_DNA"/>
</dbReference>
<comment type="similarity">
    <text evidence="2">In the C-terminal section; belongs to the transpeptidase family.</text>
</comment>
<dbReference type="InterPro" id="IPR036950">
    <property type="entry name" value="PBP_transglycosylase"/>
</dbReference>
<dbReference type="InterPro" id="IPR050396">
    <property type="entry name" value="Glycosyltr_51/Transpeptidase"/>
</dbReference>
<feature type="transmembrane region" description="Helical" evidence="18">
    <location>
        <begin position="7"/>
        <end position="28"/>
    </location>
</feature>
<dbReference type="GO" id="GO:0006508">
    <property type="term" value="P:proteolysis"/>
    <property type="evidence" value="ECO:0007669"/>
    <property type="project" value="UniProtKB-KW"/>
</dbReference>
<comment type="subcellular location">
    <subcellularLocation>
        <location evidence="1">Cell membrane</location>
    </subcellularLocation>
</comment>
<reference evidence="21 22" key="2">
    <citation type="submission" date="2020-01" db="EMBL/GenBank/DDBJ databases">
        <title>Clostridiaceae sp. nov. isolated from the gut of human by culturomics.</title>
        <authorList>
            <person name="Chang Y."/>
        </authorList>
    </citation>
    <scope>NUCLEOTIDE SEQUENCE [LARGE SCALE GENOMIC DNA]</scope>
    <source>
        <strain evidence="21 22">DONG20-135</strain>
    </source>
</reference>
<feature type="compositionally biased region" description="Basic and acidic residues" evidence="17">
    <location>
        <begin position="622"/>
        <end position="633"/>
    </location>
</feature>
<dbReference type="InterPro" id="IPR001460">
    <property type="entry name" value="PCN-bd_Tpept"/>
</dbReference>
<comment type="catalytic activity">
    <reaction evidence="15">
        <text>Preferential cleavage: (Ac)2-L-Lys-D-Ala-|-D-Ala. Also transpeptidation of peptidyl-alanyl moieties that are N-acyl substituents of D-alanine.</text>
        <dbReference type="EC" id="3.4.16.4"/>
    </reaction>
</comment>
<gene>
    <name evidence="21" type="ORF">GSF08_02005</name>
</gene>
<comment type="catalytic activity">
    <reaction evidence="16">
        <text>[GlcNAc-(1-&gt;4)-Mur2Ac(oyl-L-Ala-gamma-D-Glu-L-Lys-D-Ala-D-Ala)](n)-di-trans,octa-cis-undecaprenyl diphosphate + beta-D-GlcNAc-(1-&gt;4)-Mur2Ac(oyl-L-Ala-gamma-D-Glu-L-Lys-D-Ala-D-Ala)-di-trans,octa-cis-undecaprenyl diphosphate = [GlcNAc-(1-&gt;4)-Mur2Ac(oyl-L-Ala-gamma-D-Glu-L-Lys-D-Ala-D-Ala)](n+1)-di-trans,octa-cis-undecaprenyl diphosphate + di-trans,octa-cis-undecaprenyl diphosphate + H(+)</text>
        <dbReference type="Rhea" id="RHEA:23708"/>
        <dbReference type="Rhea" id="RHEA-COMP:9602"/>
        <dbReference type="Rhea" id="RHEA-COMP:9603"/>
        <dbReference type="ChEBI" id="CHEBI:15378"/>
        <dbReference type="ChEBI" id="CHEBI:58405"/>
        <dbReference type="ChEBI" id="CHEBI:60033"/>
        <dbReference type="ChEBI" id="CHEBI:78435"/>
        <dbReference type="EC" id="2.4.99.28"/>
    </reaction>
</comment>
<feature type="region of interest" description="Disordered" evidence="17">
    <location>
        <begin position="614"/>
        <end position="633"/>
    </location>
</feature>
<dbReference type="InterPro" id="IPR012338">
    <property type="entry name" value="Beta-lactam/transpept-like"/>
</dbReference>
<accession>A0A6N8U841</accession>
<dbReference type="Proteomes" id="UP000434036">
    <property type="component" value="Unassembled WGS sequence"/>
</dbReference>
<evidence type="ECO:0000256" key="17">
    <source>
        <dbReference type="SAM" id="MobiDB-lite"/>
    </source>
</evidence>
<dbReference type="Pfam" id="PF00912">
    <property type="entry name" value="Transgly"/>
    <property type="match status" value="1"/>
</dbReference>
<evidence type="ECO:0000256" key="1">
    <source>
        <dbReference type="ARBA" id="ARBA00004236"/>
    </source>
</evidence>
<evidence type="ECO:0000256" key="5">
    <source>
        <dbReference type="ARBA" id="ARBA00022645"/>
    </source>
</evidence>
<evidence type="ECO:0000256" key="11">
    <source>
        <dbReference type="ARBA" id="ARBA00022984"/>
    </source>
</evidence>
<evidence type="ECO:0000256" key="18">
    <source>
        <dbReference type="SAM" id="Phobius"/>
    </source>
</evidence>
<evidence type="ECO:0000256" key="13">
    <source>
        <dbReference type="ARBA" id="ARBA00023268"/>
    </source>
</evidence>
<evidence type="ECO:0000256" key="14">
    <source>
        <dbReference type="ARBA" id="ARBA00023316"/>
    </source>
</evidence>
<evidence type="ECO:0000256" key="10">
    <source>
        <dbReference type="ARBA" id="ARBA00022960"/>
    </source>
</evidence>
<evidence type="ECO:0000313" key="22">
    <source>
        <dbReference type="Proteomes" id="UP000434036"/>
    </source>
</evidence>
<dbReference type="FunFam" id="1.10.3810.10:FF:000001">
    <property type="entry name" value="Penicillin-binding protein 1A"/>
    <property type="match status" value="1"/>
</dbReference>
<keyword evidence="18" id="KW-0812">Transmembrane</keyword>
<dbReference type="PANTHER" id="PTHR32282">
    <property type="entry name" value="BINDING PROTEIN TRANSPEPTIDASE, PUTATIVE-RELATED"/>
    <property type="match status" value="1"/>
</dbReference>
<dbReference type="Gene3D" id="1.10.3810.10">
    <property type="entry name" value="Biosynthetic peptidoglycan transglycosylase-like"/>
    <property type="match status" value="1"/>
</dbReference>
<dbReference type="Gene3D" id="3.40.710.10">
    <property type="entry name" value="DD-peptidase/beta-lactamase superfamily"/>
    <property type="match status" value="1"/>
</dbReference>
<dbReference type="Pfam" id="PF00905">
    <property type="entry name" value="Transpeptidase"/>
    <property type="match status" value="1"/>
</dbReference>
<evidence type="ECO:0000259" key="19">
    <source>
        <dbReference type="Pfam" id="PF00905"/>
    </source>
</evidence>
<dbReference type="GO" id="GO:0008955">
    <property type="term" value="F:peptidoglycan glycosyltransferase activity"/>
    <property type="evidence" value="ECO:0007669"/>
    <property type="project" value="UniProtKB-EC"/>
</dbReference>
<evidence type="ECO:0000259" key="20">
    <source>
        <dbReference type="Pfam" id="PF00912"/>
    </source>
</evidence>
<dbReference type="GO" id="GO:0030288">
    <property type="term" value="C:outer membrane-bounded periplasmic space"/>
    <property type="evidence" value="ECO:0007669"/>
    <property type="project" value="TreeGrafter"/>
</dbReference>
<dbReference type="SUPFAM" id="SSF56601">
    <property type="entry name" value="beta-lactamase/transpeptidase-like"/>
    <property type="match status" value="1"/>
</dbReference>
<comment type="similarity">
    <text evidence="3">In the N-terminal section; belongs to the glycosyltransferase 51 family.</text>
</comment>
<keyword evidence="14" id="KW-0961">Cell wall biogenesis/degradation</keyword>
<keyword evidence="9" id="KW-0378">Hydrolase</keyword>
<keyword evidence="7" id="KW-0328">Glycosyltransferase</keyword>
<keyword evidence="4" id="KW-1003">Cell membrane</keyword>
<dbReference type="InterPro" id="IPR023346">
    <property type="entry name" value="Lysozyme-like_dom_sf"/>
</dbReference>
<keyword evidence="5" id="KW-0121">Carboxypeptidase</keyword>
<evidence type="ECO:0000256" key="2">
    <source>
        <dbReference type="ARBA" id="ARBA00007090"/>
    </source>
</evidence>
<feature type="domain" description="Glycosyl transferase family 51" evidence="20">
    <location>
        <begin position="47"/>
        <end position="222"/>
    </location>
</feature>
<keyword evidence="18" id="KW-1133">Transmembrane helix</keyword>
<dbReference type="GO" id="GO:0071555">
    <property type="term" value="P:cell wall organization"/>
    <property type="evidence" value="ECO:0007669"/>
    <property type="project" value="UniProtKB-KW"/>
</dbReference>
<dbReference type="GO" id="GO:0008658">
    <property type="term" value="F:penicillin binding"/>
    <property type="evidence" value="ECO:0007669"/>
    <property type="project" value="InterPro"/>
</dbReference>
<sequence>MKKIGRLFLWFLFIAMTLLVAVYTYAWMDKLELHEKRSSITIYDVNGNVLYETNFKKNMHWTNIDDIPKSVQEAFVSVEDKRFYYHAGFDPLRIVQAMGRNITSGNILEGGSTITQQYAKNLFLTNEQTMARKVEEFLYAARLEMQYSKEEILEGYLNTLYFGHGVYGVNNAAKYFFDKPLTKLTTAETAMLVGIPNGPSIYSPYLSKENAIKRQQLILQVMVNNDVITEKEKQQAEKEPLQLAVHTDHEKAGNDEYYIDAVIHDLQQRDDIDLGKELHVYTYYDPSVQATLNTSISNHVSLKSELEISGVVMQPFTGNVMALAGGKDYTLSQYNRAIDSKRQVASTIKPLLYYSALKEGFAPSSTFLSEPTTFQIDDKNTYAPKNYAEKYPYKKISMIHAISVSDNIYAVKTHIFLGMETLADSLHAFGIKDAKPEASLALGTVNMSILQLSKIYNTFASEGLYTEPAFISSITDGQGRSLYQHDSKPKRLLDRDETLVLNQMLTATYDNKNVAHTFPTMYGNQPDTQAGVKSGTSDWDALVVGFNPNYTVGIWSGYDDNRALPKADFNISKDIWQETFDELNQGKENVWYQPSDNIVSRKVNPITGKPSNDGSNYWFIRGNEDGSEKLKDD</sequence>
<organism evidence="21 22">
    <name type="scientific">Copranaerobaculum intestinale</name>
    <dbReference type="NCBI Taxonomy" id="2692629"/>
    <lineage>
        <taxon>Bacteria</taxon>
        <taxon>Bacillati</taxon>
        <taxon>Bacillota</taxon>
        <taxon>Erysipelotrichia</taxon>
        <taxon>Erysipelotrichales</taxon>
        <taxon>Erysipelotrichaceae</taxon>
        <taxon>Copranaerobaculum</taxon>
    </lineage>
</organism>
<dbReference type="GO" id="GO:0009002">
    <property type="term" value="F:serine-type D-Ala-D-Ala carboxypeptidase activity"/>
    <property type="evidence" value="ECO:0007669"/>
    <property type="project" value="UniProtKB-EC"/>
</dbReference>
<keyword evidence="12 18" id="KW-0472">Membrane</keyword>
<protein>
    <submittedName>
        <fullName evidence="21">Penicillin-binding protein</fullName>
    </submittedName>
</protein>
<evidence type="ECO:0000256" key="3">
    <source>
        <dbReference type="ARBA" id="ARBA00007739"/>
    </source>
</evidence>
<keyword evidence="22" id="KW-1185">Reference proteome</keyword>
<keyword evidence="13" id="KW-0511">Multifunctional enzyme</keyword>
<dbReference type="GO" id="GO:0005886">
    <property type="term" value="C:plasma membrane"/>
    <property type="evidence" value="ECO:0007669"/>
    <property type="project" value="UniProtKB-SubCell"/>
</dbReference>
<dbReference type="UniPathway" id="UPA00219"/>
<evidence type="ECO:0000256" key="7">
    <source>
        <dbReference type="ARBA" id="ARBA00022676"/>
    </source>
</evidence>
<dbReference type="InterPro" id="IPR001264">
    <property type="entry name" value="Glyco_trans_51"/>
</dbReference>
<name>A0A6N8U841_9FIRM</name>
<evidence type="ECO:0000256" key="12">
    <source>
        <dbReference type="ARBA" id="ARBA00023136"/>
    </source>
</evidence>
<dbReference type="SUPFAM" id="SSF53955">
    <property type="entry name" value="Lysozyme-like"/>
    <property type="match status" value="1"/>
</dbReference>
<evidence type="ECO:0000256" key="8">
    <source>
        <dbReference type="ARBA" id="ARBA00022679"/>
    </source>
</evidence>
<dbReference type="GO" id="GO:0008360">
    <property type="term" value="P:regulation of cell shape"/>
    <property type="evidence" value="ECO:0007669"/>
    <property type="project" value="UniProtKB-KW"/>
</dbReference>
<evidence type="ECO:0000256" key="4">
    <source>
        <dbReference type="ARBA" id="ARBA00022475"/>
    </source>
</evidence>
<reference evidence="21 22" key="1">
    <citation type="submission" date="2019-12" db="EMBL/GenBank/DDBJ databases">
        <authorList>
            <person name="Yang R."/>
        </authorList>
    </citation>
    <scope>NUCLEOTIDE SEQUENCE [LARGE SCALE GENOMIC DNA]</scope>
    <source>
        <strain evidence="21 22">DONG20-135</strain>
    </source>
</reference>
<feature type="domain" description="Penicillin-binding protein transpeptidase" evidence="19">
    <location>
        <begin position="309"/>
        <end position="538"/>
    </location>
</feature>
<keyword evidence="6" id="KW-0645">Protease</keyword>
<evidence type="ECO:0000256" key="9">
    <source>
        <dbReference type="ARBA" id="ARBA00022801"/>
    </source>
</evidence>
<keyword evidence="10" id="KW-0133">Cell shape</keyword>
<comment type="caution">
    <text evidence="21">The sequence shown here is derived from an EMBL/GenBank/DDBJ whole genome shotgun (WGS) entry which is preliminary data.</text>
</comment>
<dbReference type="PANTHER" id="PTHR32282:SF11">
    <property type="entry name" value="PENICILLIN-BINDING PROTEIN 1B"/>
    <property type="match status" value="1"/>
</dbReference>
<keyword evidence="11" id="KW-0573">Peptidoglycan synthesis</keyword>
<evidence type="ECO:0000256" key="6">
    <source>
        <dbReference type="ARBA" id="ARBA00022670"/>
    </source>
</evidence>